<organism evidence="1">
    <name type="scientific">hydrothermal vent metagenome</name>
    <dbReference type="NCBI Taxonomy" id="652676"/>
    <lineage>
        <taxon>unclassified sequences</taxon>
        <taxon>metagenomes</taxon>
        <taxon>ecological metagenomes</taxon>
    </lineage>
</organism>
<reference evidence="1" key="1">
    <citation type="submission" date="2016-10" db="EMBL/GenBank/DDBJ databases">
        <authorList>
            <person name="de Groot N.N."/>
        </authorList>
    </citation>
    <scope>NUCLEOTIDE SEQUENCE</scope>
</reference>
<dbReference type="EMBL" id="FPHN01000122">
    <property type="protein sequence ID" value="SFV61147.1"/>
    <property type="molecule type" value="Genomic_DNA"/>
</dbReference>
<protein>
    <submittedName>
        <fullName evidence="1">Uncharacterized protein</fullName>
    </submittedName>
</protein>
<evidence type="ECO:0000313" key="1">
    <source>
        <dbReference type="EMBL" id="SFV61147.1"/>
    </source>
</evidence>
<proteinExistence type="predicted"/>
<name>A0A1W1C5Y9_9ZZZZ</name>
<dbReference type="AlphaFoldDB" id="A0A1W1C5Y9"/>
<sequence>MQINMDFPGDFWDDKVWKQVSKNFAVVAKVAKDLGFKGIVFDDEPYTPSSHKMNNFKFPNKNEIDKNSKSWEIKGSEDSWVDEKGYRNPKYNFQEHMQKVTQRFKNIMQSMTEVYPNLTLLVYNGPSFTHVNSNKIDIIVTDVGLPREHEYKGAIFTGFKEGLTANSSLHDMGESYRYRTDKQFKRAYQWRKYDIAKESSNRLDPSYQWIVPKEQRASWSKDVQVGFMVFNKGQESNYKEYDTRNKSNMNDIKATLEKALKYSDKYVIYYCQDQDWLLPNQEHPLKKGWMKMMKSLH</sequence>
<gene>
    <name evidence="1" type="ORF">MNB_SV-14-1469</name>
</gene>
<accession>A0A1W1C5Y9</accession>